<feature type="transmembrane region" description="Helical" evidence="5">
    <location>
        <begin position="16"/>
        <end position="37"/>
    </location>
</feature>
<evidence type="ECO:0000256" key="2">
    <source>
        <dbReference type="ARBA" id="ARBA00022692"/>
    </source>
</evidence>
<evidence type="ECO:0000256" key="1">
    <source>
        <dbReference type="ARBA" id="ARBA00004141"/>
    </source>
</evidence>
<protein>
    <submittedName>
        <fullName evidence="6">Unannotated protein</fullName>
    </submittedName>
</protein>
<evidence type="ECO:0000256" key="5">
    <source>
        <dbReference type="SAM" id="Phobius"/>
    </source>
</evidence>
<evidence type="ECO:0000313" key="6">
    <source>
        <dbReference type="EMBL" id="CAB4735613.1"/>
    </source>
</evidence>
<keyword evidence="3 5" id="KW-1133">Transmembrane helix</keyword>
<gene>
    <name evidence="6" type="ORF">UFOPK2683_01565</name>
    <name evidence="7" type="ORF">UFOPK3605_01292</name>
    <name evidence="8" type="ORF">UFOPK3897_01522</name>
    <name evidence="9" type="ORF">UFOPK4121_01063</name>
</gene>
<feature type="transmembrane region" description="Helical" evidence="5">
    <location>
        <begin position="159"/>
        <end position="178"/>
    </location>
</feature>
<evidence type="ECO:0000313" key="9">
    <source>
        <dbReference type="EMBL" id="CAB5027482.1"/>
    </source>
</evidence>
<organism evidence="6">
    <name type="scientific">freshwater metagenome</name>
    <dbReference type="NCBI Taxonomy" id="449393"/>
    <lineage>
        <taxon>unclassified sequences</taxon>
        <taxon>metagenomes</taxon>
        <taxon>ecological metagenomes</taxon>
    </lineage>
</organism>
<comment type="subcellular location">
    <subcellularLocation>
        <location evidence="1">Membrane</location>
        <topology evidence="1">Multi-pass membrane protein</topology>
    </subcellularLocation>
</comment>
<evidence type="ECO:0000256" key="3">
    <source>
        <dbReference type="ARBA" id="ARBA00022989"/>
    </source>
</evidence>
<proteinExistence type="predicted"/>
<name>A0A6J6SLJ7_9ZZZZ</name>
<dbReference type="EMBL" id="CAFBPQ010000033">
    <property type="protein sequence ID" value="CAB5027482.1"/>
    <property type="molecule type" value="Genomic_DNA"/>
</dbReference>
<dbReference type="PANTHER" id="PTHR20855:SF3">
    <property type="entry name" value="LD03007P"/>
    <property type="match status" value="1"/>
</dbReference>
<feature type="transmembrane region" description="Helical" evidence="5">
    <location>
        <begin position="136"/>
        <end position="153"/>
    </location>
</feature>
<feature type="transmembrane region" description="Helical" evidence="5">
    <location>
        <begin position="190"/>
        <end position="210"/>
    </location>
</feature>
<dbReference type="EMBL" id="CAEZYK010000131">
    <property type="protein sequence ID" value="CAB4735613.1"/>
    <property type="molecule type" value="Genomic_DNA"/>
</dbReference>
<dbReference type="AlphaFoldDB" id="A0A6J6SLJ7"/>
<dbReference type="Pfam" id="PF03006">
    <property type="entry name" value="HlyIII"/>
    <property type="match status" value="1"/>
</dbReference>
<feature type="transmembrane region" description="Helical" evidence="5">
    <location>
        <begin position="79"/>
        <end position="100"/>
    </location>
</feature>
<accession>A0A6J6SLJ7</accession>
<dbReference type="PANTHER" id="PTHR20855">
    <property type="entry name" value="ADIPOR/PROGESTIN RECEPTOR-RELATED"/>
    <property type="match status" value="1"/>
</dbReference>
<dbReference type="EMBL" id="CAFBOF010000054">
    <property type="protein sequence ID" value="CAB4987429.1"/>
    <property type="molecule type" value="Genomic_DNA"/>
</dbReference>
<keyword evidence="2 5" id="KW-0812">Transmembrane</keyword>
<evidence type="ECO:0000256" key="4">
    <source>
        <dbReference type="ARBA" id="ARBA00023136"/>
    </source>
</evidence>
<evidence type="ECO:0000313" key="7">
    <source>
        <dbReference type="EMBL" id="CAB4913786.1"/>
    </source>
</evidence>
<sequence>MERLDVHGRVRPHLRGVIHLVAAIASVIGLVALVVVASTPTALVAAIIYGLAGVLLYGVSSSYHLLAHSPQAQKVMRRIDHSMIFVLIAGTYTPVCLLALNGVGRWFLLAAVWAVALLGIFLKISALERFPKLGGTLYIAMGWLAILCLPALWSRPGILLLGGIGGLIYTAGAVLFFTQKPQGWPKWFGYHEVWHTLGVTAGVAFFIMNFDLISAA</sequence>
<feature type="transmembrane region" description="Helical" evidence="5">
    <location>
        <begin position="43"/>
        <end position="67"/>
    </location>
</feature>
<dbReference type="GO" id="GO:0016020">
    <property type="term" value="C:membrane"/>
    <property type="evidence" value="ECO:0007669"/>
    <property type="project" value="UniProtKB-SubCell"/>
</dbReference>
<keyword evidence="4 5" id="KW-0472">Membrane</keyword>
<evidence type="ECO:0000313" key="8">
    <source>
        <dbReference type="EMBL" id="CAB4987429.1"/>
    </source>
</evidence>
<reference evidence="6" key="1">
    <citation type="submission" date="2020-05" db="EMBL/GenBank/DDBJ databases">
        <authorList>
            <person name="Chiriac C."/>
            <person name="Salcher M."/>
            <person name="Ghai R."/>
            <person name="Kavagutti S V."/>
        </authorList>
    </citation>
    <scope>NUCLEOTIDE SEQUENCE</scope>
</reference>
<dbReference type="EMBL" id="CAFBMM010000080">
    <property type="protein sequence ID" value="CAB4913786.1"/>
    <property type="molecule type" value="Genomic_DNA"/>
</dbReference>
<dbReference type="InterPro" id="IPR004254">
    <property type="entry name" value="AdipoR/HlyIII-related"/>
</dbReference>
<feature type="transmembrane region" description="Helical" evidence="5">
    <location>
        <begin position="106"/>
        <end position="124"/>
    </location>
</feature>